<name>A0ACC1LN20_9FUNG</name>
<evidence type="ECO:0000313" key="2">
    <source>
        <dbReference type="Proteomes" id="UP001140096"/>
    </source>
</evidence>
<evidence type="ECO:0000313" key="1">
    <source>
        <dbReference type="EMBL" id="KAJ2812055.1"/>
    </source>
</evidence>
<proteinExistence type="predicted"/>
<accession>A0ACC1LN20</accession>
<dbReference type="EMBL" id="JANBUP010000302">
    <property type="protein sequence ID" value="KAJ2812055.1"/>
    <property type="molecule type" value="Genomic_DNA"/>
</dbReference>
<dbReference type="Proteomes" id="UP001140096">
    <property type="component" value="Unassembled WGS sequence"/>
</dbReference>
<protein>
    <submittedName>
        <fullName evidence="1">Uncharacterized protein</fullName>
    </submittedName>
</protein>
<gene>
    <name evidence="1" type="ORF">H4S07_001662</name>
</gene>
<comment type="caution">
    <text evidence="1">The sequence shown here is derived from an EMBL/GenBank/DDBJ whole genome shotgun (WGS) entry which is preliminary data.</text>
</comment>
<organism evidence="1 2">
    <name type="scientific">Coemansia furcata</name>
    <dbReference type="NCBI Taxonomy" id="417177"/>
    <lineage>
        <taxon>Eukaryota</taxon>
        <taxon>Fungi</taxon>
        <taxon>Fungi incertae sedis</taxon>
        <taxon>Zoopagomycota</taxon>
        <taxon>Kickxellomycotina</taxon>
        <taxon>Kickxellomycetes</taxon>
        <taxon>Kickxellales</taxon>
        <taxon>Kickxellaceae</taxon>
        <taxon>Coemansia</taxon>
    </lineage>
</organism>
<sequence>MDENWEDYLFAPPQWPYEDGDAAAPAAHPTIHQYGYDIRQLDRLPVQAGYTQRSGLDSGMSPAEARQYYSQFVVFRRIMLNPELAQRQQTPADGPIGEGLGRRMRRLSRHGGRGRGRRMSLSSERRNGRWQQRRLSHTSTDSARTRVSRSPSPMSSSDSEEEEPIGSRNQGSGISLGRTFAVMRVPLAIAVLAAIIVELAMYFLTRLLVRLYEACVMWRGRRGRLLSGLGAASSYEEYMEYARAIDAEMGVEDESSHFDAHILKRLTRALRRARTRVEAQQGSDSSDSSGREMSGQQQRRAVQKLCDVLRQGAVRANAGGWEAPAAWQRMGGSALVDAYVAEVERSLWCVRRSPALSAAERLAVFGDLGQQQGRMALCLSGGAALGWKHLGVARSLLDEARLPRVISGTSAGALVAALLATHTDDELRRIVRPELAKYMTACQGPFAKGLRRWVKWGHYFDAVGWAARAQVFTRGNLTFAEAFARTGKILNISCTPLGRRHSAPRLLNYVTAPDVLVWSAVLASAALPGALPPMVLLMKTRDGRVRPYTEAGSLWRDGSFCSDIPYGPDLRRLNVQFTVVSQVNPHISMFFYERSSGGSGGRLPGTWRGGFVLSAIEHMLKLDIRKWLRLLCDLDLVPLWFNQDWSYVWLQKFDGNITILPRTRAMEWMGLLSDPSEKYLESCMRQGVVATWPKIAMIRTRQRVEDAIAEGWAEAYGKCYGGSLPLPTTLALRGKQHGRMRKKSIAAVYHRTMPSAEGIWTM</sequence>
<reference evidence="1" key="1">
    <citation type="submission" date="2022-07" db="EMBL/GenBank/DDBJ databases">
        <title>Phylogenomic reconstructions and comparative analyses of Kickxellomycotina fungi.</title>
        <authorList>
            <person name="Reynolds N.K."/>
            <person name="Stajich J.E."/>
            <person name="Barry K."/>
            <person name="Grigoriev I.V."/>
            <person name="Crous P."/>
            <person name="Smith M.E."/>
        </authorList>
    </citation>
    <scope>NUCLEOTIDE SEQUENCE</scope>
    <source>
        <strain evidence="1">CBS 102833</strain>
    </source>
</reference>
<keyword evidence="2" id="KW-1185">Reference proteome</keyword>